<dbReference type="AlphaFoldDB" id="A0A0F9WSH5"/>
<sequence length="133" mass="15316">MDTTELLMDKLRAVARGSRVTASMDSASSMRLAEWMMENFDQCTIKKIVTSSEYEALKIAQLFLGGTRKECSRWSLAFIYNGRQFKLYWNGGRNHERGDGLVWTIYEVCRGSSHSHKTIGDVINHLVERYNNE</sequence>
<accession>A0A0F9WSH5</accession>
<organism evidence="1">
    <name type="scientific">marine sediment metagenome</name>
    <dbReference type="NCBI Taxonomy" id="412755"/>
    <lineage>
        <taxon>unclassified sequences</taxon>
        <taxon>metagenomes</taxon>
        <taxon>ecological metagenomes</taxon>
    </lineage>
</organism>
<gene>
    <name evidence="1" type="ORF">LCGC14_0316650</name>
</gene>
<protein>
    <submittedName>
        <fullName evidence="1">Uncharacterized protein</fullName>
    </submittedName>
</protein>
<comment type="caution">
    <text evidence="1">The sequence shown here is derived from an EMBL/GenBank/DDBJ whole genome shotgun (WGS) entry which is preliminary data.</text>
</comment>
<name>A0A0F9WSH5_9ZZZZ</name>
<proteinExistence type="predicted"/>
<evidence type="ECO:0000313" key="1">
    <source>
        <dbReference type="EMBL" id="KKN81753.1"/>
    </source>
</evidence>
<dbReference type="EMBL" id="LAZR01000211">
    <property type="protein sequence ID" value="KKN81753.1"/>
    <property type="molecule type" value="Genomic_DNA"/>
</dbReference>
<reference evidence="1" key="1">
    <citation type="journal article" date="2015" name="Nature">
        <title>Complex archaea that bridge the gap between prokaryotes and eukaryotes.</title>
        <authorList>
            <person name="Spang A."/>
            <person name="Saw J.H."/>
            <person name="Jorgensen S.L."/>
            <person name="Zaremba-Niedzwiedzka K."/>
            <person name="Martijn J."/>
            <person name="Lind A.E."/>
            <person name="van Eijk R."/>
            <person name="Schleper C."/>
            <person name="Guy L."/>
            <person name="Ettema T.J."/>
        </authorList>
    </citation>
    <scope>NUCLEOTIDE SEQUENCE</scope>
</reference>